<dbReference type="AlphaFoldDB" id="A0A6N7QBG0"/>
<dbReference type="RefSeq" id="WP_153824963.1">
    <property type="nucleotide sequence ID" value="NZ_WJIE01000026.1"/>
</dbReference>
<sequence length="81" mass="8396">MSDRWHIAACDSPGRATIRDQNGLFVAEVVASDAELVAAAPALLAFVAEVLADPLVAILDDLSEPEALVARLKGVAARVAT</sequence>
<dbReference type="EMBL" id="WJIE01000026">
    <property type="protein sequence ID" value="MRG98191.1"/>
    <property type="molecule type" value="Genomic_DNA"/>
</dbReference>
<evidence type="ECO:0000313" key="2">
    <source>
        <dbReference type="Proteomes" id="UP000440224"/>
    </source>
</evidence>
<comment type="caution">
    <text evidence="1">The sequence shown here is derived from an EMBL/GenBank/DDBJ whole genome shotgun (WGS) entry which is preliminary data.</text>
</comment>
<gene>
    <name evidence="1" type="ORF">GF068_40720</name>
</gene>
<proteinExistence type="predicted"/>
<dbReference type="Proteomes" id="UP000440224">
    <property type="component" value="Unassembled WGS sequence"/>
</dbReference>
<protein>
    <submittedName>
        <fullName evidence="1">Uncharacterized protein</fullName>
    </submittedName>
</protein>
<organism evidence="1 2">
    <name type="scientific">Polyangium spumosum</name>
    <dbReference type="NCBI Taxonomy" id="889282"/>
    <lineage>
        <taxon>Bacteria</taxon>
        <taxon>Pseudomonadati</taxon>
        <taxon>Myxococcota</taxon>
        <taxon>Polyangia</taxon>
        <taxon>Polyangiales</taxon>
        <taxon>Polyangiaceae</taxon>
        <taxon>Polyangium</taxon>
    </lineage>
</organism>
<keyword evidence="2" id="KW-1185">Reference proteome</keyword>
<evidence type="ECO:0000313" key="1">
    <source>
        <dbReference type="EMBL" id="MRG98191.1"/>
    </source>
</evidence>
<name>A0A6N7QBG0_9BACT</name>
<accession>A0A6N7QBG0</accession>
<reference evidence="1 2" key="1">
    <citation type="submission" date="2019-10" db="EMBL/GenBank/DDBJ databases">
        <title>A soil myxobacterium in the family Polyangiaceae.</title>
        <authorList>
            <person name="Li Y."/>
            <person name="Wang J."/>
        </authorList>
    </citation>
    <scope>NUCLEOTIDE SEQUENCE [LARGE SCALE GENOMIC DNA]</scope>
    <source>
        <strain evidence="1 2">DSM 14734</strain>
    </source>
</reference>